<protein>
    <submittedName>
        <fullName evidence="2">Uncharacterized protein</fullName>
    </submittedName>
</protein>
<sequence>MFWFHWNATSCALIILAVALIVYAVIALFKKARRKVRKFHFASLFSGKALLIGTLLFGGNDEMEALLQSTPYSFQQALLSSDFEFDYKDKRLLFAKDEALSGSIQLEDQTVRVFVSAQISAPKHLQTFYQVVTSLTPTAQEVSQIRELVNKKANRKLSFSHGYVELRGSTVDFMLERPVEGITSS</sequence>
<dbReference type="EMBL" id="CP069127">
    <property type="protein sequence ID" value="QRG70042.1"/>
    <property type="molecule type" value="Genomic_DNA"/>
</dbReference>
<feature type="transmembrane region" description="Helical" evidence="1">
    <location>
        <begin position="6"/>
        <end position="29"/>
    </location>
</feature>
<proteinExistence type="predicted"/>
<accession>A0ABX7FWR0</accession>
<name>A0ABX7FWR0_BRECH</name>
<keyword evidence="1" id="KW-1133">Transmembrane helix</keyword>
<gene>
    <name evidence="2" type="ORF">JNE38_13515</name>
</gene>
<evidence type="ECO:0000256" key="1">
    <source>
        <dbReference type="SAM" id="Phobius"/>
    </source>
</evidence>
<dbReference type="RefSeq" id="WP_203357016.1">
    <property type="nucleotide sequence ID" value="NZ_CP069127.1"/>
</dbReference>
<evidence type="ECO:0000313" key="3">
    <source>
        <dbReference type="Proteomes" id="UP000596248"/>
    </source>
</evidence>
<keyword evidence="1" id="KW-0812">Transmembrane</keyword>
<evidence type="ECO:0000313" key="2">
    <source>
        <dbReference type="EMBL" id="QRG70042.1"/>
    </source>
</evidence>
<reference evidence="2 3" key="1">
    <citation type="submission" date="2021-01" db="EMBL/GenBank/DDBJ databases">
        <title>Identification of strong promoters based on the transcriptome of Brevibacillus choshinensis.</title>
        <authorList>
            <person name="Yao D."/>
            <person name="Zhang K."/>
            <person name="Wu J."/>
        </authorList>
    </citation>
    <scope>NUCLEOTIDE SEQUENCE [LARGE SCALE GENOMIC DNA]</scope>
    <source>
        <strain evidence="2 3">HPD31-SP3</strain>
    </source>
</reference>
<dbReference type="Proteomes" id="UP000596248">
    <property type="component" value="Chromosome"/>
</dbReference>
<keyword evidence="3" id="KW-1185">Reference proteome</keyword>
<keyword evidence="1" id="KW-0472">Membrane</keyword>
<feature type="transmembrane region" description="Helical" evidence="1">
    <location>
        <begin position="41"/>
        <end position="59"/>
    </location>
</feature>
<organism evidence="2 3">
    <name type="scientific">Brevibacillus choshinensis</name>
    <dbReference type="NCBI Taxonomy" id="54911"/>
    <lineage>
        <taxon>Bacteria</taxon>
        <taxon>Bacillati</taxon>
        <taxon>Bacillota</taxon>
        <taxon>Bacilli</taxon>
        <taxon>Bacillales</taxon>
        <taxon>Paenibacillaceae</taxon>
        <taxon>Brevibacillus</taxon>
    </lineage>
</organism>